<dbReference type="Proteomes" id="UP000595437">
    <property type="component" value="Chromosome 11"/>
</dbReference>
<accession>A0A7T8K186</accession>
<keyword evidence="2" id="KW-1185">Reference proteome</keyword>
<evidence type="ECO:0000313" key="1">
    <source>
        <dbReference type="EMBL" id="QQP42024.1"/>
    </source>
</evidence>
<protein>
    <submittedName>
        <fullName evidence="1">Uncharacterized protein</fullName>
    </submittedName>
</protein>
<reference evidence="2" key="1">
    <citation type="submission" date="2021-01" db="EMBL/GenBank/DDBJ databases">
        <title>Caligus Genome Assembly.</title>
        <authorList>
            <person name="Gallardo-Escarate C."/>
        </authorList>
    </citation>
    <scope>NUCLEOTIDE SEQUENCE [LARGE SCALE GENOMIC DNA]</scope>
</reference>
<evidence type="ECO:0000313" key="2">
    <source>
        <dbReference type="Proteomes" id="UP000595437"/>
    </source>
</evidence>
<dbReference type="AlphaFoldDB" id="A0A7T8K186"/>
<name>A0A7T8K186_CALRO</name>
<gene>
    <name evidence="1" type="ORF">FKW44_016564</name>
</gene>
<dbReference type="EMBL" id="CP045900">
    <property type="protein sequence ID" value="QQP42024.1"/>
    <property type="molecule type" value="Genomic_DNA"/>
</dbReference>
<organism evidence="1 2">
    <name type="scientific">Caligus rogercresseyi</name>
    <name type="common">Sea louse</name>
    <dbReference type="NCBI Taxonomy" id="217165"/>
    <lineage>
        <taxon>Eukaryota</taxon>
        <taxon>Metazoa</taxon>
        <taxon>Ecdysozoa</taxon>
        <taxon>Arthropoda</taxon>
        <taxon>Crustacea</taxon>
        <taxon>Multicrustacea</taxon>
        <taxon>Hexanauplia</taxon>
        <taxon>Copepoda</taxon>
        <taxon>Siphonostomatoida</taxon>
        <taxon>Caligidae</taxon>
        <taxon>Caligus</taxon>
    </lineage>
</organism>
<proteinExistence type="predicted"/>
<sequence>MEKRLDRCKIILNWLKKKPCLIKIFQTKRSSRWTKFTIAEMIDGLLSNVRVSKESSGPRIPSK</sequence>